<dbReference type="InterPro" id="IPR038603">
    <property type="entry name" value="Znf_FCS_sf"/>
</dbReference>
<name>A0A0P7TY44_SCLFO</name>
<dbReference type="InterPro" id="IPR001660">
    <property type="entry name" value="SAM"/>
</dbReference>
<dbReference type="Gene3D" id="1.10.150.50">
    <property type="entry name" value="Transcription Factor, Ets-1"/>
    <property type="match status" value="1"/>
</dbReference>
<dbReference type="EMBL" id="JARO02005679">
    <property type="protein sequence ID" value="KPP66374.1"/>
    <property type="molecule type" value="Genomic_DNA"/>
</dbReference>
<evidence type="ECO:0000256" key="3">
    <source>
        <dbReference type="ARBA" id="ARBA00022771"/>
    </source>
</evidence>
<feature type="compositionally biased region" description="Basic and acidic residues" evidence="8">
    <location>
        <begin position="598"/>
        <end position="608"/>
    </location>
</feature>
<dbReference type="InterPro" id="IPR013761">
    <property type="entry name" value="SAM/pointed_sf"/>
</dbReference>
<dbReference type="GO" id="GO:0003682">
    <property type="term" value="F:chromatin binding"/>
    <property type="evidence" value="ECO:0007669"/>
    <property type="project" value="TreeGrafter"/>
</dbReference>
<feature type="region of interest" description="Disordered" evidence="8">
    <location>
        <begin position="274"/>
        <end position="301"/>
    </location>
</feature>
<feature type="compositionally biased region" description="Basic and acidic residues" evidence="8">
    <location>
        <begin position="8"/>
        <end position="17"/>
    </location>
</feature>
<evidence type="ECO:0000256" key="7">
    <source>
        <dbReference type="PROSITE-ProRule" id="PRU00367"/>
    </source>
</evidence>
<gene>
    <name evidence="11" type="ORF">Z043_115129</name>
</gene>
<dbReference type="GO" id="GO:0045892">
    <property type="term" value="P:negative regulation of DNA-templated transcription"/>
    <property type="evidence" value="ECO:0007669"/>
    <property type="project" value="TreeGrafter"/>
</dbReference>
<feature type="region of interest" description="Disordered" evidence="8">
    <location>
        <begin position="458"/>
        <end position="527"/>
    </location>
</feature>
<dbReference type="GO" id="GO:0003677">
    <property type="term" value="F:DNA binding"/>
    <property type="evidence" value="ECO:0007669"/>
    <property type="project" value="UniProtKB-KW"/>
</dbReference>
<evidence type="ECO:0000256" key="8">
    <source>
        <dbReference type="SAM" id="MobiDB-lite"/>
    </source>
</evidence>
<dbReference type="PANTHER" id="PTHR12247">
    <property type="entry name" value="POLYCOMB GROUP PROTEIN"/>
    <property type="match status" value="1"/>
</dbReference>
<dbReference type="PROSITE" id="PS51024">
    <property type="entry name" value="ZF_FCS"/>
    <property type="match status" value="1"/>
</dbReference>
<comment type="subcellular location">
    <subcellularLocation>
        <location evidence="1">Nucleus</location>
    </subcellularLocation>
</comment>
<keyword evidence="5" id="KW-0238">DNA-binding</keyword>
<evidence type="ECO:0000256" key="1">
    <source>
        <dbReference type="ARBA" id="ARBA00004123"/>
    </source>
</evidence>
<feature type="region of interest" description="Disordered" evidence="8">
    <location>
        <begin position="1"/>
        <end position="89"/>
    </location>
</feature>
<evidence type="ECO:0000259" key="10">
    <source>
        <dbReference type="PROSITE" id="PS51024"/>
    </source>
</evidence>
<dbReference type="GO" id="GO:0035102">
    <property type="term" value="C:PRC1 complex"/>
    <property type="evidence" value="ECO:0007669"/>
    <property type="project" value="TreeGrafter"/>
</dbReference>
<protein>
    <submittedName>
        <fullName evidence="11">Polyhomeotic-like protein 3-like</fullName>
    </submittedName>
</protein>
<dbReference type="PANTHER" id="PTHR12247:SF88">
    <property type="entry name" value="POLYHOMEOTIC-LIKE PROTEIN 3"/>
    <property type="match status" value="1"/>
</dbReference>
<dbReference type="PROSITE" id="PS50105">
    <property type="entry name" value="SAM_DOMAIN"/>
    <property type="match status" value="1"/>
</dbReference>
<evidence type="ECO:0000313" key="12">
    <source>
        <dbReference type="Proteomes" id="UP000034805"/>
    </source>
</evidence>
<evidence type="ECO:0000313" key="11">
    <source>
        <dbReference type="EMBL" id="KPP66374.1"/>
    </source>
</evidence>
<feature type="domain" description="SAM" evidence="9">
    <location>
        <begin position="938"/>
        <end position="1002"/>
    </location>
</feature>
<sequence length="1002" mass="107720">MWTVESRAGGREMERESAAPSPPSTPTPPPTPTARTPSCSLPGEKQVVQVAPQAAQPLRGACAQSRQEAHAGRQRQRVSRPQLFFPPPHRRPLTLAVRLPLGYAAPHLGDPSPVFSPLRKRGASQLQAPLSKCHTATKQAAPAAVLLSQWQCPPAEQPAPGVHPRLVFSYDLPCVPSLSRVSPCPFNQILLPPPPVVTQRGGHAKHSSSATAVGPISRSALLLGNSSLTSQAQVYLHAKMVQTLALRTPQGLPLRRTHPSHPLTLPHATMFAQQPEGPPKAGKMGERPGGESHDTAVTRMQSAHQLPIAPAPTLYSSVQSHGLIKHMLQCKSIHKGGHNPLIIPRPVRIHRPKVSLQAAAQKTLPTTQVCLTSGEPVHPASPTITTPSSVQSQQSALTTSSAALFSMSQPSQTEAIMELHMKTMRSPTDMSPTTVVTPSTAPIQWQLPTLKAAPLGSAQLSPHCSAKKAPPPLLPHRPQESSPSKPIDSPSTPQVSQATVTTTLLAPPSSPPLAPPSSQPAPSPSSTLKALQLLRALVQESEMLPRKRMLESKDQEDEIHPPAKVKSPSPRPSSPPASAVDLSETQESQEVYVSVGMHTEEQLEERQPDPPTKAGDSTTASPPPTSGPEGPCKDTFSLLASCTGSASSRSPPPPPSWPPDASSLPHVTPDDSSSITESPRDAPFSDSLQPQLQVQDALIRCRNQSPTASHPGVSGRESSQAIVRPQILTHLVEGFVIQEGLEPFPVGRSSLMVEHQSEEALPNGTANPSVELDRSEVSDSDDMVAEDSLEEDVLCEFCGKRGSAHTFLRSQRFCSLQCARGFNVAYSKRITGLKASKMSRWAQRAEQKRGQMPSTAEMNQADRFLRQRASARYSSTGTLSSDSKQFPKGEEGNEPPVPMKTRLRRQTEQDQQLRDRAKAVSSWTPKSALPPPPNPSLWTVDQVWAFIHAMPGCQSIAEEFRLQEIDGQALLLLTEDHLVGAMKLKLGPALKIHARISALKAP</sequence>
<feature type="region of interest" description="Disordered" evidence="8">
    <location>
        <begin position="838"/>
        <end position="858"/>
    </location>
</feature>
<feature type="compositionally biased region" description="Pro residues" evidence="8">
    <location>
        <begin position="20"/>
        <end position="32"/>
    </location>
</feature>
<dbReference type="GO" id="GO:0008270">
    <property type="term" value="F:zinc ion binding"/>
    <property type="evidence" value="ECO:0007669"/>
    <property type="project" value="UniProtKB-KW"/>
</dbReference>
<feature type="compositionally biased region" description="Polar residues" evidence="8">
    <location>
        <begin position="872"/>
        <end position="884"/>
    </location>
</feature>
<feature type="compositionally biased region" description="Pro residues" evidence="8">
    <location>
        <begin position="508"/>
        <end position="523"/>
    </location>
</feature>
<comment type="caution">
    <text evidence="11">The sequence shown here is derived from an EMBL/GenBank/DDBJ whole genome shotgun (WGS) entry which is preliminary data.</text>
</comment>
<evidence type="ECO:0000259" key="9">
    <source>
        <dbReference type="PROSITE" id="PS50105"/>
    </source>
</evidence>
<dbReference type="Pfam" id="PF00536">
    <property type="entry name" value="SAM_1"/>
    <property type="match status" value="1"/>
</dbReference>
<dbReference type="GO" id="GO:0042393">
    <property type="term" value="F:histone binding"/>
    <property type="evidence" value="ECO:0007669"/>
    <property type="project" value="TreeGrafter"/>
</dbReference>
<evidence type="ECO:0000256" key="4">
    <source>
        <dbReference type="ARBA" id="ARBA00022833"/>
    </source>
</evidence>
<dbReference type="SUPFAM" id="SSF47769">
    <property type="entry name" value="SAM/Pointed domain"/>
    <property type="match status" value="1"/>
</dbReference>
<feature type="compositionally biased region" description="Low complexity" evidence="8">
    <location>
        <begin position="46"/>
        <end position="57"/>
    </location>
</feature>
<dbReference type="Pfam" id="PF21319">
    <property type="entry name" value="zf-FCS_1"/>
    <property type="match status" value="1"/>
</dbReference>
<evidence type="ECO:0000256" key="2">
    <source>
        <dbReference type="ARBA" id="ARBA00022723"/>
    </source>
</evidence>
<dbReference type="STRING" id="113540.ENSSFOP00015051102"/>
<proteinExistence type="predicted"/>
<keyword evidence="4" id="KW-0862">Zinc</keyword>
<dbReference type="AlphaFoldDB" id="A0A0P7TY44"/>
<feature type="compositionally biased region" description="Polar residues" evidence="8">
    <location>
        <begin position="480"/>
        <end position="500"/>
    </location>
</feature>
<evidence type="ECO:0000256" key="6">
    <source>
        <dbReference type="ARBA" id="ARBA00023242"/>
    </source>
</evidence>
<keyword evidence="2" id="KW-0479">Metal-binding</keyword>
<dbReference type="SMART" id="SM00454">
    <property type="entry name" value="SAM"/>
    <property type="match status" value="1"/>
</dbReference>
<dbReference type="Proteomes" id="UP000034805">
    <property type="component" value="Unassembled WGS sequence"/>
</dbReference>
<keyword evidence="6" id="KW-0539">Nucleus</keyword>
<dbReference type="CDD" id="cd09577">
    <property type="entry name" value="SAM_Ph1_2_3"/>
    <property type="match status" value="1"/>
</dbReference>
<accession>A0A0P7TY44</accession>
<dbReference type="InterPro" id="IPR050548">
    <property type="entry name" value="PcG_chromatin_remod_factors"/>
</dbReference>
<feature type="compositionally biased region" description="Basic and acidic residues" evidence="8">
    <location>
        <begin position="283"/>
        <end position="296"/>
    </location>
</feature>
<dbReference type="Gene3D" id="3.30.60.160">
    <property type="match status" value="1"/>
</dbReference>
<feature type="compositionally biased region" description="Basic and acidic residues" evidence="8">
    <location>
        <begin position="544"/>
        <end position="561"/>
    </location>
</feature>
<keyword evidence="3 7" id="KW-0863">Zinc-finger</keyword>
<organism evidence="11 12">
    <name type="scientific">Scleropages formosus</name>
    <name type="common">Asian bonytongue</name>
    <name type="synonym">Osteoglossum formosum</name>
    <dbReference type="NCBI Taxonomy" id="113540"/>
    <lineage>
        <taxon>Eukaryota</taxon>
        <taxon>Metazoa</taxon>
        <taxon>Chordata</taxon>
        <taxon>Craniata</taxon>
        <taxon>Vertebrata</taxon>
        <taxon>Euteleostomi</taxon>
        <taxon>Actinopterygii</taxon>
        <taxon>Neopterygii</taxon>
        <taxon>Teleostei</taxon>
        <taxon>Osteoglossocephala</taxon>
        <taxon>Osteoglossomorpha</taxon>
        <taxon>Osteoglossiformes</taxon>
        <taxon>Osteoglossidae</taxon>
        <taxon>Scleropages</taxon>
    </lineage>
</organism>
<feature type="compositionally biased region" description="Basic and acidic residues" evidence="8">
    <location>
        <begin position="905"/>
        <end position="918"/>
    </location>
</feature>
<feature type="domain" description="FCS-type" evidence="10">
    <location>
        <begin position="786"/>
        <end position="820"/>
    </location>
</feature>
<feature type="region of interest" description="Disordered" evidence="8">
    <location>
        <begin position="872"/>
        <end position="934"/>
    </location>
</feature>
<dbReference type="InterPro" id="IPR012313">
    <property type="entry name" value="Znf_FCS"/>
</dbReference>
<reference evidence="11 12" key="1">
    <citation type="submission" date="2015-08" db="EMBL/GenBank/DDBJ databases">
        <title>The genome of the Asian arowana (Scleropages formosus).</title>
        <authorList>
            <person name="Tan M.H."/>
            <person name="Gan H.M."/>
            <person name="Croft L.J."/>
            <person name="Austin C.M."/>
        </authorList>
    </citation>
    <scope>NUCLEOTIDE SEQUENCE [LARGE SCALE GENOMIC DNA]</scope>
    <source>
        <strain evidence="11">Aro1</strain>
    </source>
</reference>
<evidence type="ECO:0000256" key="5">
    <source>
        <dbReference type="ARBA" id="ARBA00023125"/>
    </source>
</evidence>
<feature type="region of interest" description="Disordered" evidence="8">
    <location>
        <begin position="544"/>
        <end position="690"/>
    </location>
</feature>